<sequence length="80" mass="9142">MLDKHLSGQGKAYIVNPEAHSRAGVEEFRRLLMENGFSYSVQCIIDEDLLFGYEEECSAVRQELYVISRIVEFPNSNTTP</sequence>
<keyword evidence="2" id="KW-1185">Reference proteome</keyword>
<proteinExistence type="predicted"/>
<dbReference type="EMBL" id="LGRX02012555">
    <property type="protein sequence ID" value="KAK3267212.1"/>
    <property type="molecule type" value="Genomic_DNA"/>
</dbReference>
<accession>A0AAE0L097</accession>
<protein>
    <submittedName>
        <fullName evidence="1">Uncharacterized protein</fullName>
    </submittedName>
</protein>
<organism evidence="1 2">
    <name type="scientific">Cymbomonas tetramitiformis</name>
    <dbReference type="NCBI Taxonomy" id="36881"/>
    <lineage>
        <taxon>Eukaryota</taxon>
        <taxon>Viridiplantae</taxon>
        <taxon>Chlorophyta</taxon>
        <taxon>Pyramimonadophyceae</taxon>
        <taxon>Pyramimonadales</taxon>
        <taxon>Pyramimonadaceae</taxon>
        <taxon>Cymbomonas</taxon>
    </lineage>
</organism>
<gene>
    <name evidence="1" type="ORF">CYMTET_24219</name>
</gene>
<reference evidence="1 2" key="1">
    <citation type="journal article" date="2015" name="Genome Biol. Evol.">
        <title>Comparative Genomics of a Bacterivorous Green Alga Reveals Evolutionary Causalities and Consequences of Phago-Mixotrophic Mode of Nutrition.</title>
        <authorList>
            <person name="Burns J.A."/>
            <person name="Paasch A."/>
            <person name="Narechania A."/>
            <person name="Kim E."/>
        </authorList>
    </citation>
    <scope>NUCLEOTIDE SEQUENCE [LARGE SCALE GENOMIC DNA]</scope>
    <source>
        <strain evidence="1 2">PLY_AMNH</strain>
    </source>
</reference>
<name>A0AAE0L097_9CHLO</name>
<dbReference type="AlphaFoldDB" id="A0AAE0L097"/>
<dbReference type="Proteomes" id="UP001190700">
    <property type="component" value="Unassembled WGS sequence"/>
</dbReference>
<evidence type="ECO:0000313" key="2">
    <source>
        <dbReference type="Proteomes" id="UP001190700"/>
    </source>
</evidence>
<evidence type="ECO:0000313" key="1">
    <source>
        <dbReference type="EMBL" id="KAK3267212.1"/>
    </source>
</evidence>
<comment type="caution">
    <text evidence="1">The sequence shown here is derived from an EMBL/GenBank/DDBJ whole genome shotgun (WGS) entry which is preliminary data.</text>
</comment>